<dbReference type="PANTHER" id="PTHR42470:SF2">
    <property type="match status" value="1"/>
</dbReference>
<sequence length="435" mass="49451">MALTRSQTINSATNSRAQTTSDCPKKRRLETDRDDDSPRKRGRNSRADPSCASVPDDTAIADDPILQLFIKQRREADGMVQMLAQKKSASSGSQGRKRSEPGDPETGSATVPYADPKFNKLLEEHGSYFARSRAGLTQRSKELCRELQERPQTLPQTDFFGHMFEEICNRTQNRNEARVIQTLTPHIVPSAEVHAMHNSSTHLVENWNESWSNAWLLRRIDKRPQPDYAVGFQQEAFTEEQHERMKLWVGNAFANDQSPFMATYMMYFPFLTCEVKCGSAALDAADRQNGLSMTIAIRGVVQLFREVKRQEELQGEILGFSVSHDTSSIRLYAHYVEIAEVHTRCFREAIRTFYFTEQDGKERGTSYRIVSNIYETWAPMHLDRIRSALSQLPGRKSSESPDESGYFSSPPPATTQTPVEVQEPSKRSRLRNTGV</sequence>
<dbReference type="InterPro" id="IPR057684">
    <property type="entry name" value="DUF7924"/>
</dbReference>
<feature type="domain" description="DUF7924" evidence="2">
    <location>
        <begin position="164"/>
        <end position="389"/>
    </location>
</feature>
<feature type="region of interest" description="Disordered" evidence="1">
    <location>
        <begin position="391"/>
        <end position="435"/>
    </location>
</feature>
<gene>
    <name evidence="3" type="ORF">LEL_10684</name>
</gene>
<accession>A0A167W1I9</accession>
<dbReference type="Proteomes" id="UP000076881">
    <property type="component" value="Unassembled WGS sequence"/>
</dbReference>
<feature type="region of interest" description="Disordered" evidence="1">
    <location>
        <begin position="81"/>
        <end position="114"/>
    </location>
</feature>
<name>A0A167W1I9_CORDF</name>
<dbReference type="OrthoDB" id="4870743at2759"/>
<dbReference type="Pfam" id="PF25545">
    <property type="entry name" value="DUF7924"/>
    <property type="match status" value="1"/>
</dbReference>
<reference evidence="3 4" key="1">
    <citation type="journal article" date="2016" name="Genome Biol. Evol.">
        <title>Divergent and convergent evolution of fungal pathogenicity.</title>
        <authorList>
            <person name="Shang Y."/>
            <person name="Xiao G."/>
            <person name="Zheng P."/>
            <person name="Cen K."/>
            <person name="Zhan S."/>
            <person name="Wang C."/>
        </authorList>
    </citation>
    <scope>NUCLEOTIDE SEQUENCE [LARGE SCALE GENOMIC DNA]</scope>
    <source>
        <strain evidence="3 4">RCEF 1005</strain>
    </source>
</reference>
<evidence type="ECO:0000259" key="2">
    <source>
        <dbReference type="Pfam" id="PF25545"/>
    </source>
</evidence>
<feature type="compositionally biased region" description="Polar residues" evidence="1">
    <location>
        <begin position="1"/>
        <end position="22"/>
    </location>
</feature>
<feature type="region of interest" description="Disordered" evidence="1">
    <location>
        <begin position="1"/>
        <end position="58"/>
    </location>
</feature>
<comment type="caution">
    <text evidence="3">The sequence shown here is derived from an EMBL/GenBank/DDBJ whole genome shotgun (WGS) entry which is preliminary data.</text>
</comment>
<dbReference type="AlphaFoldDB" id="A0A167W1I9"/>
<evidence type="ECO:0000313" key="4">
    <source>
        <dbReference type="Proteomes" id="UP000076881"/>
    </source>
</evidence>
<dbReference type="STRING" id="1081108.A0A167W1I9"/>
<proteinExistence type="predicted"/>
<dbReference type="EMBL" id="AZHF01000016">
    <property type="protein sequence ID" value="OAA63219.1"/>
    <property type="molecule type" value="Genomic_DNA"/>
</dbReference>
<dbReference type="PANTHER" id="PTHR42470">
    <property type="entry name" value="VAST DOMAIN-CONTAINING PROTEIN"/>
    <property type="match status" value="1"/>
</dbReference>
<protein>
    <recommendedName>
        <fullName evidence="2">DUF7924 domain-containing protein</fullName>
    </recommendedName>
</protein>
<organism evidence="3 4">
    <name type="scientific">Akanthomyces lecanii RCEF 1005</name>
    <dbReference type="NCBI Taxonomy" id="1081108"/>
    <lineage>
        <taxon>Eukaryota</taxon>
        <taxon>Fungi</taxon>
        <taxon>Dikarya</taxon>
        <taxon>Ascomycota</taxon>
        <taxon>Pezizomycotina</taxon>
        <taxon>Sordariomycetes</taxon>
        <taxon>Hypocreomycetidae</taxon>
        <taxon>Hypocreales</taxon>
        <taxon>Cordycipitaceae</taxon>
        <taxon>Akanthomyces</taxon>
        <taxon>Cordyceps confragosa</taxon>
    </lineage>
</organism>
<evidence type="ECO:0000313" key="3">
    <source>
        <dbReference type="EMBL" id="OAA63219.1"/>
    </source>
</evidence>
<evidence type="ECO:0000256" key="1">
    <source>
        <dbReference type="SAM" id="MobiDB-lite"/>
    </source>
</evidence>
<keyword evidence="4" id="KW-1185">Reference proteome</keyword>